<evidence type="ECO:0000313" key="1">
    <source>
        <dbReference type="EMBL" id="MBC8756661.1"/>
    </source>
</evidence>
<sequence>MKKKSLNSLTLNKKSISSLSETVALIKGAGDKASVIIHCPIGPTTDTLDRNCTQNWC</sequence>
<comment type="caution">
    <text evidence="1">The sequence shown here is derived from an EMBL/GenBank/DDBJ whole genome shotgun (WGS) entry which is preliminary data.</text>
</comment>
<name>A0ABR7QDM7_9FLAO</name>
<reference evidence="1 2" key="1">
    <citation type="submission" date="2020-07" db="EMBL/GenBank/DDBJ databases">
        <title>Description of Kordia aestuariivivens sp. nov., isolated from a tidal flat.</title>
        <authorList>
            <person name="Park S."/>
            <person name="Yoon J.-H."/>
        </authorList>
    </citation>
    <scope>NUCLEOTIDE SEQUENCE [LARGE SCALE GENOMIC DNA]</scope>
    <source>
        <strain evidence="1 2">YSTF-M3</strain>
    </source>
</reference>
<keyword evidence="2" id="KW-1185">Reference proteome</keyword>
<protein>
    <submittedName>
        <fullName evidence="1">Uncharacterized protein</fullName>
    </submittedName>
</protein>
<dbReference type="EMBL" id="JACGWS010000013">
    <property type="protein sequence ID" value="MBC8756661.1"/>
    <property type="molecule type" value="Genomic_DNA"/>
</dbReference>
<dbReference type="Proteomes" id="UP000619238">
    <property type="component" value="Unassembled WGS sequence"/>
</dbReference>
<proteinExistence type="predicted"/>
<evidence type="ECO:0000313" key="2">
    <source>
        <dbReference type="Proteomes" id="UP000619238"/>
    </source>
</evidence>
<accession>A0ABR7QDM7</accession>
<organism evidence="1 2">
    <name type="scientific">Kordia aestuariivivens</name>
    <dbReference type="NCBI Taxonomy" id="2759037"/>
    <lineage>
        <taxon>Bacteria</taxon>
        <taxon>Pseudomonadati</taxon>
        <taxon>Bacteroidota</taxon>
        <taxon>Flavobacteriia</taxon>
        <taxon>Flavobacteriales</taxon>
        <taxon>Flavobacteriaceae</taxon>
        <taxon>Kordia</taxon>
    </lineage>
</organism>
<dbReference type="RefSeq" id="WP_187563704.1">
    <property type="nucleotide sequence ID" value="NZ_JACGWS010000013.1"/>
</dbReference>
<gene>
    <name evidence="1" type="ORF">H2O64_18455</name>
</gene>